<comment type="subcellular location">
    <subcellularLocation>
        <location evidence="4">Peroxisome membrane</location>
    </subcellularLocation>
</comment>
<dbReference type="VEuPathDB" id="FungiDB:MELLADRAFT_109152"/>
<keyword evidence="2" id="KW-0472">Membrane</keyword>
<dbReference type="eggNOG" id="ENOG502S1P2">
    <property type="taxonomic scope" value="Eukaryota"/>
</dbReference>
<dbReference type="InParanoid" id="F4RVH3"/>
<dbReference type="EMBL" id="GL883123">
    <property type="protein sequence ID" value="EGG03671.1"/>
    <property type="molecule type" value="Genomic_DNA"/>
</dbReference>
<dbReference type="OrthoDB" id="10005898at2759"/>
<name>F4RVH3_MELLP</name>
<dbReference type="InterPro" id="IPR008733">
    <property type="entry name" value="PEX11"/>
</dbReference>
<keyword evidence="3" id="KW-0576">Peroxisome</keyword>
<dbReference type="PANTHER" id="PTHR12652:SF25">
    <property type="entry name" value="MICROBODY (PEROXISOME) PROLIFERATION PROTEIN PEROXIN 11C (EUROFUNG)"/>
    <property type="match status" value="1"/>
</dbReference>
<protein>
    <recommendedName>
        <fullName evidence="7">Peroxisomal biogenesis factor 11</fullName>
    </recommendedName>
</protein>
<organism evidence="6">
    <name type="scientific">Melampsora larici-populina (strain 98AG31 / pathotype 3-4-7)</name>
    <name type="common">Poplar leaf rust fungus</name>
    <dbReference type="NCBI Taxonomy" id="747676"/>
    <lineage>
        <taxon>Eukaryota</taxon>
        <taxon>Fungi</taxon>
        <taxon>Dikarya</taxon>
        <taxon>Basidiomycota</taxon>
        <taxon>Pucciniomycotina</taxon>
        <taxon>Pucciniomycetes</taxon>
        <taxon>Pucciniales</taxon>
        <taxon>Melampsoraceae</taxon>
        <taxon>Melampsora</taxon>
    </lineage>
</organism>
<evidence type="ECO:0000256" key="4">
    <source>
        <dbReference type="ARBA" id="ARBA00046271"/>
    </source>
</evidence>
<dbReference type="KEGG" id="mlr:MELLADRAFT_109152"/>
<dbReference type="PANTHER" id="PTHR12652">
    <property type="entry name" value="PEROXISOMAL BIOGENESIS FACTOR 11"/>
    <property type="match status" value="1"/>
</dbReference>
<evidence type="ECO:0000256" key="1">
    <source>
        <dbReference type="ARBA" id="ARBA00022593"/>
    </source>
</evidence>
<dbReference type="GO" id="GO:0016559">
    <property type="term" value="P:peroxisome fission"/>
    <property type="evidence" value="ECO:0007669"/>
    <property type="project" value="InterPro"/>
</dbReference>
<evidence type="ECO:0000256" key="3">
    <source>
        <dbReference type="ARBA" id="ARBA00023140"/>
    </source>
</evidence>
<dbReference type="Pfam" id="PF05648">
    <property type="entry name" value="PEX11"/>
    <property type="match status" value="1"/>
</dbReference>
<evidence type="ECO:0000313" key="5">
    <source>
        <dbReference type="EMBL" id="EGG03671.1"/>
    </source>
</evidence>
<dbReference type="GO" id="GO:0005778">
    <property type="term" value="C:peroxisomal membrane"/>
    <property type="evidence" value="ECO:0007669"/>
    <property type="project" value="UniProtKB-SubCell"/>
</dbReference>
<keyword evidence="6" id="KW-1185">Reference proteome</keyword>
<proteinExistence type="predicted"/>
<dbReference type="GeneID" id="18923669"/>
<gene>
    <name evidence="5" type="ORF">MELLADRAFT_109152</name>
</gene>
<reference evidence="6" key="1">
    <citation type="journal article" date="2011" name="Proc. Natl. Acad. Sci. U.S.A.">
        <title>Obligate biotrophy features unraveled by the genomic analysis of rust fungi.</title>
        <authorList>
            <person name="Duplessis S."/>
            <person name="Cuomo C.A."/>
            <person name="Lin Y.-C."/>
            <person name="Aerts A."/>
            <person name="Tisserant E."/>
            <person name="Veneault-Fourrey C."/>
            <person name="Joly D.L."/>
            <person name="Hacquard S."/>
            <person name="Amselem J."/>
            <person name="Cantarel B.L."/>
            <person name="Chiu R."/>
            <person name="Coutinho P.M."/>
            <person name="Feau N."/>
            <person name="Field M."/>
            <person name="Frey P."/>
            <person name="Gelhaye E."/>
            <person name="Goldberg J."/>
            <person name="Grabherr M.G."/>
            <person name="Kodira C.D."/>
            <person name="Kohler A."/>
            <person name="Kuees U."/>
            <person name="Lindquist E.A."/>
            <person name="Lucas S.M."/>
            <person name="Mago R."/>
            <person name="Mauceli E."/>
            <person name="Morin E."/>
            <person name="Murat C."/>
            <person name="Pangilinan J.L."/>
            <person name="Park R."/>
            <person name="Pearson M."/>
            <person name="Quesneville H."/>
            <person name="Rouhier N."/>
            <person name="Sakthikumar S."/>
            <person name="Salamov A.A."/>
            <person name="Schmutz J."/>
            <person name="Selles B."/>
            <person name="Shapiro H."/>
            <person name="Tanguay P."/>
            <person name="Tuskan G.A."/>
            <person name="Henrissat B."/>
            <person name="Van de Peer Y."/>
            <person name="Rouze P."/>
            <person name="Ellis J.G."/>
            <person name="Dodds P.N."/>
            <person name="Schein J.E."/>
            <person name="Zhong S."/>
            <person name="Hamelin R.C."/>
            <person name="Grigoriev I.V."/>
            <person name="Szabo L.J."/>
            <person name="Martin F."/>
        </authorList>
    </citation>
    <scope>NUCLEOTIDE SEQUENCE [LARGE SCALE GENOMIC DNA]</scope>
    <source>
        <strain evidence="6">98AG31 / pathotype 3-4-7</strain>
    </source>
</reference>
<dbReference type="HOGENOM" id="CLU_052213_3_0_1"/>
<evidence type="ECO:0000256" key="2">
    <source>
        <dbReference type="ARBA" id="ARBA00023136"/>
    </source>
</evidence>
<evidence type="ECO:0000313" key="6">
    <source>
        <dbReference type="Proteomes" id="UP000001072"/>
    </source>
</evidence>
<dbReference type="AlphaFoldDB" id="F4RVH3"/>
<dbReference type="RefSeq" id="XP_007413118.1">
    <property type="nucleotide sequence ID" value="XM_007413056.1"/>
</dbReference>
<keyword evidence="1" id="KW-0962">Peroxisome biogenesis</keyword>
<dbReference type="STRING" id="747676.F4RVH3"/>
<evidence type="ECO:0008006" key="7">
    <source>
        <dbReference type="Google" id="ProtNLM"/>
    </source>
</evidence>
<accession>F4RVH3</accession>
<dbReference type="Proteomes" id="UP000001072">
    <property type="component" value="Unassembled WGS sequence"/>
</dbReference>
<sequence length="236" mass="26779">MAIDKMERLSRLLSTTSGTDKCLMLIQYSTLLLSRIDHRTSKVAIGSKGLPQRFGALSGVISEARTTIRLLDLVAVVQWWRSLKGSRGSVVSRILDIERLEVLSMLVYYPLEHIYFLTAKSVLPFSTRISSKASLYSCRAWATYTFLHLSYLWHCIRQLNQEEDQYMKQDVEKKDRQKYHEQRAALMNGVMINLAYAPLTLHWSLSQGLYKSESITALCGIAAAIGQLRAAWKASA</sequence>